<sequence>MTSLRRPRRLVAGDRVAIISPSGPFPPDKLQAGLDVMRSWGLEPVLLDHTLDTHPQFSYLAGTDADRGRDFQAAWSDPTFAAVISARGGYGTQRMLEHVDWQALRQLEPKAYVGFSDATPLHEAINVRLGVATIHGPMPAWTVFIEDGETQEHLRQTLFEPESVQKIAPTTARTLVPGRATGVTFGGCVSLLSSGIGTPETRARAEGGILIIEDLEEEDYRLDRILTQLRRTGWLDNLAGVVAGSWTDCRPSYEQIRAVLIDRLGDYNVPIVEEFRFGHCRPSWTIPLGVSATLDADAGTLVLDVPALT</sequence>
<dbReference type="Pfam" id="PF02016">
    <property type="entry name" value="Peptidase_S66"/>
    <property type="match status" value="1"/>
</dbReference>
<feature type="active site" description="Nucleophile" evidence="6">
    <location>
        <position position="116"/>
    </location>
</feature>
<feature type="active site" description="Charge relay system" evidence="6">
    <location>
        <position position="279"/>
    </location>
</feature>
<evidence type="ECO:0000256" key="1">
    <source>
        <dbReference type="ARBA" id="ARBA00010233"/>
    </source>
</evidence>
<dbReference type="KEGG" id="nav:JQS30_14245"/>
<accession>A0A895XIX3</accession>
<dbReference type="AlphaFoldDB" id="A0A895XIX3"/>
<dbReference type="Gene3D" id="3.40.50.10740">
    <property type="entry name" value="Class I glutamine amidotransferase-like"/>
    <property type="match status" value="1"/>
</dbReference>
<keyword evidence="5" id="KW-0720">Serine protease</keyword>
<keyword evidence="2" id="KW-0121">Carboxypeptidase</keyword>
<organism evidence="9 10">
    <name type="scientific">Natronoglycomyces albus</name>
    <dbReference type="NCBI Taxonomy" id="2811108"/>
    <lineage>
        <taxon>Bacteria</taxon>
        <taxon>Bacillati</taxon>
        <taxon>Actinomycetota</taxon>
        <taxon>Actinomycetes</taxon>
        <taxon>Glycomycetales</taxon>
        <taxon>Glycomycetaceae</taxon>
        <taxon>Natronoglycomyces</taxon>
    </lineage>
</organism>
<dbReference type="EMBL" id="CP070496">
    <property type="protein sequence ID" value="QSB04907.1"/>
    <property type="molecule type" value="Genomic_DNA"/>
</dbReference>
<dbReference type="PIRSF" id="PIRSF028757">
    <property type="entry name" value="LD-carboxypeptidase"/>
    <property type="match status" value="1"/>
</dbReference>
<feature type="domain" description="LD-carboxypeptidase N-terminal" evidence="7">
    <location>
        <begin position="16"/>
        <end position="136"/>
    </location>
</feature>
<dbReference type="PANTHER" id="PTHR30237">
    <property type="entry name" value="MURAMOYLTETRAPEPTIDE CARBOXYPEPTIDASE"/>
    <property type="match status" value="1"/>
</dbReference>
<dbReference type="InterPro" id="IPR040921">
    <property type="entry name" value="Peptidase_S66C"/>
</dbReference>
<gene>
    <name evidence="9" type="ORF">JQS30_14245</name>
</gene>
<keyword evidence="4" id="KW-0378">Hydrolase</keyword>
<dbReference type="InterPro" id="IPR027461">
    <property type="entry name" value="Carboxypeptidase_A_C_sf"/>
</dbReference>
<dbReference type="Proteomes" id="UP000662939">
    <property type="component" value="Chromosome"/>
</dbReference>
<evidence type="ECO:0000256" key="5">
    <source>
        <dbReference type="ARBA" id="ARBA00022825"/>
    </source>
</evidence>
<evidence type="ECO:0000256" key="6">
    <source>
        <dbReference type="PIRSR" id="PIRSR028757-1"/>
    </source>
</evidence>
<evidence type="ECO:0000259" key="8">
    <source>
        <dbReference type="Pfam" id="PF17676"/>
    </source>
</evidence>
<name>A0A895XIX3_9ACTN</name>
<dbReference type="Pfam" id="PF17676">
    <property type="entry name" value="Peptidase_S66C"/>
    <property type="match status" value="1"/>
</dbReference>
<dbReference type="RefSeq" id="WP_213170908.1">
    <property type="nucleotide sequence ID" value="NZ_CP070496.1"/>
</dbReference>
<feature type="active site" description="Charge relay system" evidence="6">
    <location>
        <position position="213"/>
    </location>
</feature>
<feature type="domain" description="LD-carboxypeptidase C-terminal" evidence="8">
    <location>
        <begin position="181"/>
        <end position="294"/>
    </location>
</feature>
<evidence type="ECO:0000313" key="10">
    <source>
        <dbReference type="Proteomes" id="UP000662939"/>
    </source>
</evidence>
<evidence type="ECO:0000313" key="9">
    <source>
        <dbReference type="EMBL" id="QSB04907.1"/>
    </source>
</evidence>
<evidence type="ECO:0000259" key="7">
    <source>
        <dbReference type="Pfam" id="PF02016"/>
    </source>
</evidence>
<evidence type="ECO:0000256" key="3">
    <source>
        <dbReference type="ARBA" id="ARBA00022670"/>
    </source>
</evidence>
<dbReference type="GO" id="GO:0004180">
    <property type="term" value="F:carboxypeptidase activity"/>
    <property type="evidence" value="ECO:0007669"/>
    <property type="project" value="UniProtKB-KW"/>
</dbReference>
<dbReference type="InterPro" id="IPR040449">
    <property type="entry name" value="Peptidase_S66_N"/>
</dbReference>
<proteinExistence type="inferred from homology"/>
<evidence type="ECO:0000256" key="2">
    <source>
        <dbReference type="ARBA" id="ARBA00022645"/>
    </source>
</evidence>
<dbReference type="GO" id="GO:0006508">
    <property type="term" value="P:proteolysis"/>
    <property type="evidence" value="ECO:0007669"/>
    <property type="project" value="UniProtKB-KW"/>
</dbReference>
<dbReference type="InterPro" id="IPR029062">
    <property type="entry name" value="Class_I_gatase-like"/>
</dbReference>
<reference evidence="9" key="1">
    <citation type="submission" date="2021-02" db="EMBL/GenBank/DDBJ databases">
        <title>Natronoglycomyces albus gen. nov., sp. nov, a haloalkaliphilic actinobacterium from a soda solonchak soil.</title>
        <authorList>
            <person name="Sorokin D.Y."/>
            <person name="Khijniak T.V."/>
            <person name="Zakharycheva A.P."/>
            <person name="Boueva O.V."/>
            <person name="Ariskina E.V."/>
            <person name="Hahnke R.L."/>
            <person name="Bunk B."/>
            <person name="Sproer C."/>
            <person name="Schumann P."/>
            <person name="Evtushenko L.I."/>
            <person name="Kublanov I.V."/>
        </authorList>
    </citation>
    <scope>NUCLEOTIDE SEQUENCE</scope>
    <source>
        <strain evidence="9">DSM 106290</strain>
    </source>
</reference>
<protein>
    <submittedName>
        <fullName evidence="9">LD-carboxypeptidase</fullName>
    </submittedName>
</protein>
<dbReference type="CDD" id="cd07025">
    <property type="entry name" value="Peptidase_S66"/>
    <property type="match status" value="1"/>
</dbReference>
<dbReference type="InterPro" id="IPR003507">
    <property type="entry name" value="S66_fam"/>
</dbReference>
<dbReference type="PANTHER" id="PTHR30237:SF2">
    <property type="entry name" value="MUREIN TETRAPEPTIDE CARBOXYPEPTIDASE"/>
    <property type="match status" value="1"/>
</dbReference>
<keyword evidence="3" id="KW-0645">Protease</keyword>
<comment type="similarity">
    <text evidence="1">Belongs to the peptidase S66 family.</text>
</comment>
<dbReference type="SUPFAM" id="SSF141986">
    <property type="entry name" value="LD-carboxypeptidase A C-terminal domain-like"/>
    <property type="match status" value="1"/>
</dbReference>
<evidence type="ECO:0000256" key="4">
    <source>
        <dbReference type="ARBA" id="ARBA00022801"/>
    </source>
</evidence>
<dbReference type="GO" id="GO:0008236">
    <property type="term" value="F:serine-type peptidase activity"/>
    <property type="evidence" value="ECO:0007669"/>
    <property type="project" value="UniProtKB-KW"/>
</dbReference>
<dbReference type="Gene3D" id="3.50.30.60">
    <property type="entry name" value="LD-carboxypeptidase A C-terminal domain-like"/>
    <property type="match status" value="1"/>
</dbReference>
<dbReference type="SUPFAM" id="SSF52317">
    <property type="entry name" value="Class I glutamine amidotransferase-like"/>
    <property type="match status" value="1"/>
</dbReference>
<keyword evidence="10" id="KW-1185">Reference proteome</keyword>
<dbReference type="InterPro" id="IPR027478">
    <property type="entry name" value="LdcA_N"/>
</dbReference>